<evidence type="ECO:0000256" key="7">
    <source>
        <dbReference type="PIRNR" id="PIRNR000232"/>
    </source>
</evidence>
<dbReference type="PIRSF" id="PIRSF000232">
    <property type="entry name" value="YdjA"/>
    <property type="match status" value="1"/>
</dbReference>
<gene>
    <name evidence="11" type="ORF">DI586_01535</name>
</gene>
<dbReference type="InterPro" id="IPR052530">
    <property type="entry name" value="NAD(P)H_nitroreductase"/>
</dbReference>
<evidence type="ECO:0000313" key="11">
    <source>
        <dbReference type="EMBL" id="PZP57064.1"/>
    </source>
</evidence>
<protein>
    <recommendedName>
        <fullName evidence="7">Putative NAD(P)H nitroreductase</fullName>
        <ecNumber evidence="7">1.-.-.-</ecNumber>
    </recommendedName>
</protein>
<keyword evidence="4 7" id="KW-0521">NADP</keyword>
<feature type="binding site" evidence="8">
    <location>
        <position position="38"/>
    </location>
    <ligand>
        <name>FMN</name>
        <dbReference type="ChEBI" id="CHEBI:58210"/>
        <note>ligand shared between dimeric partners</note>
    </ligand>
</feature>
<dbReference type="SUPFAM" id="SSF55469">
    <property type="entry name" value="FMN-dependent nitroreductase-like"/>
    <property type="match status" value="1"/>
</dbReference>
<reference evidence="11 12" key="1">
    <citation type="submission" date="2017-08" db="EMBL/GenBank/DDBJ databases">
        <title>Infants hospitalized years apart are colonized by the same room-sourced microbial strains.</title>
        <authorList>
            <person name="Brooks B."/>
            <person name="Olm M.R."/>
            <person name="Firek B.A."/>
            <person name="Baker R."/>
            <person name="Thomas B.C."/>
            <person name="Morowitz M.J."/>
            <person name="Banfield J.F."/>
        </authorList>
    </citation>
    <scope>NUCLEOTIDE SEQUENCE [LARGE SCALE GENOMIC DNA]</scope>
    <source>
        <strain evidence="11">S2_006_000_R2_64</strain>
    </source>
</reference>
<evidence type="ECO:0000256" key="6">
    <source>
        <dbReference type="ARBA" id="ARBA00023027"/>
    </source>
</evidence>
<keyword evidence="6 7" id="KW-0520">NAD</keyword>
<feature type="domain" description="Nitroreductase" evidence="10">
    <location>
        <begin position="9"/>
        <end position="165"/>
    </location>
</feature>
<feature type="binding site" evidence="8">
    <location>
        <position position="42"/>
    </location>
    <ligand>
        <name>FMN</name>
        <dbReference type="ChEBI" id="CHEBI:58210"/>
        <note>ligand shared between dimeric partners</note>
    </ligand>
</feature>
<evidence type="ECO:0000256" key="1">
    <source>
        <dbReference type="ARBA" id="ARBA00007118"/>
    </source>
</evidence>
<dbReference type="Proteomes" id="UP000249739">
    <property type="component" value="Unassembled WGS sequence"/>
</dbReference>
<comment type="cofactor">
    <cofactor evidence="8">
        <name>FMN</name>
        <dbReference type="ChEBI" id="CHEBI:58210"/>
    </cofactor>
    <text evidence="8">Binds 1 FMN per subunit.</text>
</comment>
<evidence type="ECO:0000256" key="5">
    <source>
        <dbReference type="ARBA" id="ARBA00023002"/>
    </source>
</evidence>
<dbReference type="CDD" id="cd02135">
    <property type="entry name" value="YdjA-like"/>
    <property type="match status" value="1"/>
</dbReference>
<accession>A0A2W5FRL0</accession>
<dbReference type="EMBL" id="QFOT01000008">
    <property type="protein sequence ID" value="PZP57064.1"/>
    <property type="molecule type" value="Genomic_DNA"/>
</dbReference>
<feature type="binding site" description="in other chain" evidence="8">
    <location>
        <begin position="135"/>
        <end position="137"/>
    </location>
    <ligand>
        <name>FMN</name>
        <dbReference type="ChEBI" id="CHEBI:58210"/>
        <note>ligand shared between dimeric partners</note>
    </ligand>
</feature>
<dbReference type="AlphaFoldDB" id="A0A2W5FRL0"/>
<dbReference type="Pfam" id="PF00881">
    <property type="entry name" value="Nitroreductase"/>
    <property type="match status" value="1"/>
</dbReference>
<evidence type="ECO:0000313" key="12">
    <source>
        <dbReference type="Proteomes" id="UP000249739"/>
    </source>
</evidence>
<keyword evidence="3 7" id="KW-0288">FMN</keyword>
<dbReference type="PANTHER" id="PTHR43821">
    <property type="entry name" value="NAD(P)H NITROREDUCTASE YDJA-RELATED"/>
    <property type="match status" value="1"/>
</dbReference>
<comment type="caution">
    <text evidence="11">The sequence shown here is derived from an EMBL/GenBank/DDBJ whole genome shotgun (WGS) entry which is preliminary data.</text>
</comment>
<keyword evidence="5 7" id="KW-0560">Oxidoreductase</keyword>
<proteinExistence type="inferred from homology"/>
<dbReference type="Gene3D" id="3.40.109.10">
    <property type="entry name" value="NADH Oxidase"/>
    <property type="match status" value="1"/>
</dbReference>
<feature type="binding site" description="in other chain" evidence="8">
    <location>
        <begin position="11"/>
        <end position="13"/>
    </location>
    <ligand>
        <name>FMN</name>
        <dbReference type="ChEBI" id="CHEBI:58210"/>
        <note>ligand shared between dimeric partners</note>
    </ligand>
</feature>
<evidence type="ECO:0000256" key="3">
    <source>
        <dbReference type="ARBA" id="ARBA00022643"/>
    </source>
</evidence>
<dbReference type="GO" id="GO:0016491">
    <property type="term" value="F:oxidoreductase activity"/>
    <property type="evidence" value="ECO:0007669"/>
    <property type="project" value="UniProtKB-UniRule"/>
</dbReference>
<dbReference type="PANTHER" id="PTHR43821:SF1">
    <property type="entry name" value="NAD(P)H NITROREDUCTASE YDJA-RELATED"/>
    <property type="match status" value="1"/>
</dbReference>
<dbReference type="InterPro" id="IPR000415">
    <property type="entry name" value="Nitroreductase-like"/>
</dbReference>
<evidence type="ECO:0000259" key="10">
    <source>
        <dbReference type="Pfam" id="PF00881"/>
    </source>
</evidence>
<evidence type="ECO:0000256" key="9">
    <source>
        <dbReference type="SAM" id="MobiDB-lite"/>
    </source>
</evidence>
<feature type="region of interest" description="Disordered" evidence="9">
    <location>
        <begin position="188"/>
        <end position="214"/>
    </location>
</feature>
<keyword evidence="2 7" id="KW-0285">Flavoprotein</keyword>
<comment type="similarity">
    <text evidence="1 7">Belongs to the nitroreductase family.</text>
</comment>
<dbReference type="EC" id="1.-.-.-" evidence="7"/>
<dbReference type="InterPro" id="IPR026021">
    <property type="entry name" value="YdjA-like"/>
</dbReference>
<sequence length="214" mass="23821">MPDLTDFLLKRRSTKIAHLADPAPSKEELETILKIASRVPDHGKYAPWYFMALQGDARREAGELLRQAYEAENADTPAAKLDLEAERFLRAPLVIAVVSRIKPGKHAQWEQILSAGASCMNLCLAANSLGYGANWLTEWYTYSEHFKASMGLDARDNFAGFIYIGTQTAPNDERERPALENIVTYWQPDAPSNKGDQYGMPDKDIPQAGFTSAV</sequence>
<name>A0A2W5FRL0_9BACT</name>
<evidence type="ECO:0000256" key="8">
    <source>
        <dbReference type="PIRSR" id="PIRSR000232-1"/>
    </source>
</evidence>
<organism evidence="11 12">
    <name type="scientific">Micavibrio aeruginosavorus</name>
    <dbReference type="NCBI Taxonomy" id="349221"/>
    <lineage>
        <taxon>Bacteria</taxon>
        <taxon>Pseudomonadati</taxon>
        <taxon>Bdellovibrionota</taxon>
        <taxon>Bdellovibrionia</taxon>
        <taxon>Bdellovibrionales</taxon>
        <taxon>Pseudobdellovibrionaceae</taxon>
        <taxon>Micavibrio</taxon>
    </lineage>
</organism>
<evidence type="ECO:0000256" key="2">
    <source>
        <dbReference type="ARBA" id="ARBA00022630"/>
    </source>
</evidence>
<evidence type="ECO:0000256" key="4">
    <source>
        <dbReference type="ARBA" id="ARBA00022857"/>
    </source>
</evidence>
<dbReference type="InterPro" id="IPR029479">
    <property type="entry name" value="Nitroreductase"/>
</dbReference>